<evidence type="ECO:0000256" key="1">
    <source>
        <dbReference type="SAM" id="Phobius"/>
    </source>
</evidence>
<feature type="transmembrane region" description="Helical" evidence="1">
    <location>
        <begin position="135"/>
        <end position="155"/>
    </location>
</feature>
<name>A0ABP7F4T1_9MICO</name>
<evidence type="ECO:0000313" key="3">
    <source>
        <dbReference type="Proteomes" id="UP001501004"/>
    </source>
</evidence>
<feature type="transmembrane region" description="Helical" evidence="1">
    <location>
        <begin position="23"/>
        <end position="43"/>
    </location>
</feature>
<evidence type="ECO:0000313" key="2">
    <source>
        <dbReference type="EMBL" id="GAA3731339.1"/>
    </source>
</evidence>
<keyword evidence="3" id="KW-1185">Reference proteome</keyword>
<keyword evidence="1" id="KW-0472">Membrane</keyword>
<feature type="transmembrane region" description="Helical" evidence="1">
    <location>
        <begin position="191"/>
        <end position="211"/>
    </location>
</feature>
<evidence type="ECO:0008006" key="4">
    <source>
        <dbReference type="Google" id="ProtNLM"/>
    </source>
</evidence>
<gene>
    <name evidence="2" type="ORF">GCM10022239_04920</name>
</gene>
<protein>
    <recommendedName>
        <fullName evidence="4">Integral membrane protein</fullName>
    </recommendedName>
</protein>
<dbReference type="RefSeq" id="WP_344753325.1">
    <property type="nucleotide sequence ID" value="NZ_BAABAE010000001.1"/>
</dbReference>
<accession>A0ABP7F4T1</accession>
<reference evidence="3" key="1">
    <citation type="journal article" date="2019" name="Int. J. Syst. Evol. Microbiol.">
        <title>The Global Catalogue of Microorganisms (GCM) 10K type strain sequencing project: providing services to taxonomists for standard genome sequencing and annotation.</title>
        <authorList>
            <consortium name="The Broad Institute Genomics Platform"/>
            <consortium name="The Broad Institute Genome Sequencing Center for Infectious Disease"/>
            <person name="Wu L."/>
            <person name="Ma J."/>
        </authorList>
    </citation>
    <scope>NUCLEOTIDE SEQUENCE [LARGE SCALE GENOMIC DNA]</scope>
    <source>
        <strain evidence="3">JCM 16949</strain>
    </source>
</reference>
<keyword evidence="1" id="KW-0812">Transmembrane</keyword>
<feature type="transmembrane region" description="Helical" evidence="1">
    <location>
        <begin position="161"/>
        <end position="179"/>
    </location>
</feature>
<feature type="transmembrane region" description="Helical" evidence="1">
    <location>
        <begin position="243"/>
        <end position="271"/>
    </location>
</feature>
<dbReference type="Proteomes" id="UP001501004">
    <property type="component" value="Unassembled WGS sequence"/>
</dbReference>
<proteinExistence type="predicted"/>
<keyword evidence="1" id="KW-1133">Transmembrane helix</keyword>
<feature type="transmembrane region" description="Helical" evidence="1">
    <location>
        <begin position="55"/>
        <end position="79"/>
    </location>
</feature>
<comment type="caution">
    <text evidence="2">The sequence shown here is derived from an EMBL/GenBank/DDBJ whole genome shotgun (WGS) entry which is preliminary data.</text>
</comment>
<dbReference type="EMBL" id="BAABAE010000001">
    <property type="protein sequence ID" value="GAA3731339.1"/>
    <property type="molecule type" value="Genomic_DNA"/>
</dbReference>
<organism evidence="2 3">
    <name type="scientific">Leifsonella bigeumensis</name>
    <dbReference type="NCBI Taxonomy" id="433643"/>
    <lineage>
        <taxon>Bacteria</taxon>
        <taxon>Bacillati</taxon>
        <taxon>Actinomycetota</taxon>
        <taxon>Actinomycetes</taxon>
        <taxon>Micrococcales</taxon>
        <taxon>Microbacteriaceae</taxon>
        <taxon>Leifsonella</taxon>
    </lineage>
</organism>
<sequence>MSETGQRQPAERPRRKWDGYRRISAWAGLVEALAVVVIVMTLGHNLTGGQDEGTTWAIIVLLAAPAVLAGLVSGSRFFALYAGYAQRLDPTAELSAADSAGGAAAASSVIGDGLWGSLFAGLAGSIPATFALSTLFGLLTVIMMPVFVLVIGIAWFAGWTIGAVASLFFSTAIGIAVGAGRRKRIGERLPWMLVAGILPALLVAVVIPAIGTRFADGRIDVWGAILATAGVPVEGAEFVLGGVLQVIVVVAIWLTALLFAAIVVVGTPALVQRRGRGLSGEQAES</sequence>